<organism evidence="2 3">
    <name type="scientific">Pseudoalteromonas luteoviolacea H33</name>
    <dbReference type="NCBI Taxonomy" id="1365251"/>
    <lineage>
        <taxon>Bacteria</taxon>
        <taxon>Pseudomonadati</taxon>
        <taxon>Pseudomonadota</taxon>
        <taxon>Gammaproteobacteria</taxon>
        <taxon>Alteromonadales</taxon>
        <taxon>Pseudoalteromonadaceae</taxon>
        <taxon>Pseudoalteromonas</taxon>
    </lineage>
</organism>
<sequence length="100" mass="11004">MIFRLSQIPALASLSLREKQQVKAIAISMLSAKSKVILAVCKLALLTPLFMALAYFEGWSLLPVLLITGIAYPLLTAPIEVQFALKNLDKALSEFKQSQN</sequence>
<evidence type="ECO:0000313" key="2">
    <source>
        <dbReference type="EMBL" id="KZN54114.1"/>
    </source>
</evidence>
<dbReference type="OrthoDB" id="6314641at2"/>
<comment type="caution">
    <text evidence="2">The sequence shown here is derived from an EMBL/GenBank/DDBJ whole genome shotgun (WGS) entry which is preliminary data.</text>
</comment>
<proteinExistence type="predicted"/>
<feature type="transmembrane region" description="Helical" evidence="1">
    <location>
        <begin position="36"/>
        <end position="56"/>
    </location>
</feature>
<evidence type="ECO:0000256" key="1">
    <source>
        <dbReference type="SAM" id="Phobius"/>
    </source>
</evidence>
<dbReference type="EMBL" id="AUXZ01000035">
    <property type="protein sequence ID" value="KZN54114.1"/>
    <property type="molecule type" value="Genomic_DNA"/>
</dbReference>
<dbReference type="RefSeq" id="WP_063360218.1">
    <property type="nucleotide sequence ID" value="NZ_AUXZ01000035.1"/>
</dbReference>
<gene>
    <name evidence="2" type="ORF">N476_07940</name>
</gene>
<dbReference type="Proteomes" id="UP000076503">
    <property type="component" value="Unassembled WGS sequence"/>
</dbReference>
<keyword evidence="1" id="KW-0472">Membrane</keyword>
<dbReference type="AlphaFoldDB" id="A0A167G510"/>
<evidence type="ECO:0000313" key="3">
    <source>
        <dbReference type="Proteomes" id="UP000076503"/>
    </source>
</evidence>
<name>A0A167G510_9GAMM</name>
<keyword evidence="1" id="KW-1133">Transmembrane helix</keyword>
<feature type="transmembrane region" description="Helical" evidence="1">
    <location>
        <begin position="62"/>
        <end position="85"/>
    </location>
</feature>
<accession>A0A167G510</accession>
<dbReference type="PATRIC" id="fig|1365251.3.peg.492"/>
<reference evidence="2 3" key="1">
    <citation type="submission" date="2013-07" db="EMBL/GenBank/DDBJ databases">
        <title>Comparative Genomic and Metabolomic Analysis of Twelve Strains of Pseudoalteromonas luteoviolacea.</title>
        <authorList>
            <person name="Vynne N.G."/>
            <person name="Mansson M."/>
            <person name="Gram L."/>
        </authorList>
    </citation>
    <scope>NUCLEOTIDE SEQUENCE [LARGE SCALE GENOMIC DNA]</scope>
    <source>
        <strain evidence="2 3">H33</strain>
    </source>
</reference>
<protein>
    <submittedName>
        <fullName evidence="2">Uncharacterized protein</fullName>
    </submittedName>
</protein>
<keyword evidence="1" id="KW-0812">Transmembrane</keyword>